<gene>
    <name evidence="1" type="primary">ORF181655</name>
</gene>
<protein>
    <submittedName>
        <fullName evidence="1">Uncharacterized protein</fullName>
    </submittedName>
</protein>
<dbReference type="AlphaFoldDB" id="A0A0B7BFZ3"/>
<reference evidence="1" key="1">
    <citation type="submission" date="2014-12" db="EMBL/GenBank/DDBJ databases">
        <title>Insight into the proteome of Arion vulgaris.</title>
        <authorList>
            <person name="Aradska J."/>
            <person name="Bulat T."/>
            <person name="Smidak R."/>
            <person name="Sarate P."/>
            <person name="Gangsoo J."/>
            <person name="Sialana F."/>
            <person name="Bilban M."/>
            <person name="Lubec G."/>
        </authorList>
    </citation>
    <scope>NUCLEOTIDE SEQUENCE</scope>
    <source>
        <tissue evidence="1">Skin</tissue>
    </source>
</reference>
<sequence length="62" mass="7128">MRKHNFDITLRKKYSNNMIPTKNLLQTISDNNSIFISEKSNCMDPDNLSQMAVLIRESGIPT</sequence>
<name>A0A0B7BFZ3_9EUPU</name>
<evidence type="ECO:0000313" key="1">
    <source>
        <dbReference type="EMBL" id="CEK91231.1"/>
    </source>
</evidence>
<organism evidence="1">
    <name type="scientific">Arion vulgaris</name>
    <dbReference type="NCBI Taxonomy" id="1028688"/>
    <lineage>
        <taxon>Eukaryota</taxon>
        <taxon>Metazoa</taxon>
        <taxon>Spiralia</taxon>
        <taxon>Lophotrochozoa</taxon>
        <taxon>Mollusca</taxon>
        <taxon>Gastropoda</taxon>
        <taxon>Heterobranchia</taxon>
        <taxon>Euthyneura</taxon>
        <taxon>Panpulmonata</taxon>
        <taxon>Eupulmonata</taxon>
        <taxon>Stylommatophora</taxon>
        <taxon>Helicina</taxon>
        <taxon>Arionoidea</taxon>
        <taxon>Arionidae</taxon>
        <taxon>Arion</taxon>
    </lineage>
</organism>
<dbReference type="EMBL" id="HACG01044366">
    <property type="protein sequence ID" value="CEK91231.1"/>
    <property type="molecule type" value="Transcribed_RNA"/>
</dbReference>
<accession>A0A0B7BFZ3</accession>
<proteinExistence type="predicted"/>